<accession>A0A914WS16</accession>
<feature type="transmembrane region" description="Helical" evidence="5">
    <location>
        <begin position="124"/>
        <end position="141"/>
    </location>
</feature>
<evidence type="ECO:0000313" key="6">
    <source>
        <dbReference type="Proteomes" id="UP000887566"/>
    </source>
</evidence>
<feature type="transmembrane region" description="Helical" evidence="5">
    <location>
        <begin position="47"/>
        <end position="70"/>
    </location>
</feature>
<keyword evidence="5" id="KW-0472">Membrane</keyword>
<dbReference type="AlphaFoldDB" id="A0A914WS16"/>
<evidence type="ECO:0000256" key="4">
    <source>
        <dbReference type="ARBA" id="ARBA00023224"/>
    </source>
</evidence>
<keyword evidence="3" id="KW-0675">Receptor</keyword>
<sequence>MSPNLTCSDVFAGTFLISFGVCGIVIHFIVLYAMFQLCREIVGFRFLISQGFADIFLMVQFGVWPGIVILMQDEVFPVEIRWHVHIYLDFTWWAMVYHYPIVAWSRLAAIYWPNWFRCLKHRPCLLIVSIAWITGLLQSLIEHQFPWFVSLYFDPKAYGMNADWAKYSADGTAQYYLLINVTSMILPFPFYGAAIYILLRRQDKQLISPNRKRRSVSTSSTIQAQRQISIETRLLIPCIINTILFVVGQLCINIGSRVEGKWVKWLVMVILAANSFVNPLLYLTFSSVIRRQLISDWEITQTPPPFSLQQNSDYPSSSGSVALHHTHYRRPSVVRLTKQRSGEDI</sequence>
<evidence type="ECO:0000256" key="3">
    <source>
        <dbReference type="ARBA" id="ARBA00023170"/>
    </source>
</evidence>
<proteinExistence type="predicted"/>
<keyword evidence="4" id="KW-0807">Transducer</keyword>
<keyword evidence="5" id="KW-0812">Transmembrane</keyword>
<dbReference type="Proteomes" id="UP000887566">
    <property type="component" value="Unplaced"/>
</dbReference>
<organism evidence="6 7">
    <name type="scientific">Plectus sambesii</name>
    <dbReference type="NCBI Taxonomy" id="2011161"/>
    <lineage>
        <taxon>Eukaryota</taxon>
        <taxon>Metazoa</taxon>
        <taxon>Ecdysozoa</taxon>
        <taxon>Nematoda</taxon>
        <taxon>Chromadorea</taxon>
        <taxon>Plectida</taxon>
        <taxon>Plectina</taxon>
        <taxon>Plectoidea</taxon>
        <taxon>Plectidae</taxon>
        <taxon>Plectus</taxon>
    </lineage>
</organism>
<dbReference type="GO" id="GO:0008188">
    <property type="term" value="F:neuropeptide receptor activity"/>
    <property type="evidence" value="ECO:0007669"/>
    <property type="project" value="TreeGrafter"/>
</dbReference>
<feature type="transmembrane region" description="Helical" evidence="5">
    <location>
        <begin position="175"/>
        <end position="199"/>
    </location>
</feature>
<keyword evidence="6" id="KW-1185">Reference proteome</keyword>
<feature type="transmembrane region" description="Helical" evidence="5">
    <location>
        <begin position="234"/>
        <end position="256"/>
    </location>
</feature>
<comment type="subcellular location">
    <subcellularLocation>
        <location evidence="1">Membrane</location>
        <topology evidence="1">Multi-pass membrane protein</topology>
    </subcellularLocation>
</comment>
<evidence type="ECO:0000256" key="2">
    <source>
        <dbReference type="ARBA" id="ARBA00023040"/>
    </source>
</evidence>
<dbReference type="Gene3D" id="1.20.1070.10">
    <property type="entry name" value="Rhodopsin 7-helix transmembrane proteins"/>
    <property type="match status" value="1"/>
</dbReference>
<dbReference type="PANTHER" id="PTHR24238">
    <property type="entry name" value="G-PROTEIN COUPLED RECEPTOR"/>
    <property type="match status" value="1"/>
</dbReference>
<evidence type="ECO:0000313" key="7">
    <source>
        <dbReference type="WBParaSite" id="PSAMB.scaffold4924size13136.g25474.t1"/>
    </source>
</evidence>
<keyword evidence="5" id="KW-1133">Transmembrane helix</keyword>
<reference evidence="7" key="1">
    <citation type="submission" date="2022-11" db="UniProtKB">
        <authorList>
            <consortium name="WormBaseParasite"/>
        </authorList>
    </citation>
    <scope>IDENTIFICATION</scope>
</reference>
<dbReference type="GO" id="GO:0005886">
    <property type="term" value="C:plasma membrane"/>
    <property type="evidence" value="ECO:0007669"/>
    <property type="project" value="TreeGrafter"/>
</dbReference>
<keyword evidence="2" id="KW-0297">G-protein coupled receptor</keyword>
<dbReference type="CDD" id="cd00637">
    <property type="entry name" value="7tm_classA_rhodopsin-like"/>
    <property type="match status" value="1"/>
</dbReference>
<feature type="transmembrane region" description="Helical" evidence="5">
    <location>
        <begin position="12"/>
        <end position="35"/>
    </location>
</feature>
<dbReference type="SUPFAM" id="SSF81321">
    <property type="entry name" value="Family A G protein-coupled receptor-like"/>
    <property type="match status" value="1"/>
</dbReference>
<feature type="transmembrane region" description="Helical" evidence="5">
    <location>
        <begin position="262"/>
        <end position="285"/>
    </location>
</feature>
<protein>
    <submittedName>
        <fullName evidence="7">G-protein coupled receptors family 1 profile domain-containing protein</fullName>
    </submittedName>
</protein>
<dbReference type="PANTHER" id="PTHR24238:SF20">
    <property type="entry name" value="G_PROTEIN_RECEP_F1_2 DOMAIN-CONTAINING PROTEIN"/>
    <property type="match status" value="1"/>
</dbReference>
<feature type="transmembrane region" description="Helical" evidence="5">
    <location>
        <begin position="90"/>
        <end position="112"/>
    </location>
</feature>
<name>A0A914WS16_9BILA</name>
<evidence type="ECO:0000256" key="1">
    <source>
        <dbReference type="ARBA" id="ARBA00004141"/>
    </source>
</evidence>
<dbReference type="WBParaSite" id="PSAMB.scaffold4924size13136.g25474.t1">
    <property type="protein sequence ID" value="PSAMB.scaffold4924size13136.g25474.t1"/>
    <property type="gene ID" value="PSAMB.scaffold4924size13136.g25474"/>
</dbReference>
<evidence type="ECO:0000256" key="5">
    <source>
        <dbReference type="SAM" id="Phobius"/>
    </source>
</evidence>